<evidence type="ECO:0000313" key="3">
    <source>
        <dbReference type="Proteomes" id="UP000298663"/>
    </source>
</evidence>
<dbReference type="Proteomes" id="UP000298663">
    <property type="component" value="Unassembled WGS sequence"/>
</dbReference>
<organism evidence="2 3">
    <name type="scientific">Steinernema carpocapsae</name>
    <name type="common">Entomopathogenic nematode</name>
    <dbReference type="NCBI Taxonomy" id="34508"/>
    <lineage>
        <taxon>Eukaryota</taxon>
        <taxon>Metazoa</taxon>
        <taxon>Ecdysozoa</taxon>
        <taxon>Nematoda</taxon>
        <taxon>Chromadorea</taxon>
        <taxon>Rhabditida</taxon>
        <taxon>Tylenchina</taxon>
        <taxon>Panagrolaimomorpha</taxon>
        <taxon>Strongyloidoidea</taxon>
        <taxon>Steinernematidae</taxon>
        <taxon>Steinernema</taxon>
    </lineage>
</organism>
<evidence type="ECO:0000256" key="1">
    <source>
        <dbReference type="SAM" id="MobiDB-lite"/>
    </source>
</evidence>
<feature type="region of interest" description="Disordered" evidence="1">
    <location>
        <begin position="27"/>
        <end position="62"/>
    </location>
</feature>
<reference evidence="2 3" key="1">
    <citation type="journal article" date="2015" name="Genome Biol.">
        <title>Comparative genomics of Steinernema reveals deeply conserved gene regulatory networks.</title>
        <authorList>
            <person name="Dillman A.R."/>
            <person name="Macchietto M."/>
            <person name="Porter C.F."/>
            <person name="Rogers A."/>
            <person name="Williams B."/>
            <person name="Antoshechkin I."/>
            <person name="Lee M.M."/>
            <person name="Goodwin Z."/>
            <person name="Lu X."/>
            <person name="Lewis E.E."/>
            <person name="Goodrich-Blair H."/>
            <person name="Stock S.P."/>
            <person name="Adams B.J."/>
            <person name="Sternberg P.W."/>
            <person name="Mortazavi A."/>
        </authorList>
    </citation>
    <scope>NUCLEOTIDE SEQUENCE [LARGE SCALE GENOMIC DNA]</scope>
    <source>
        <strain evidence="2 3">ALL</strain>
    </source>
</reference>
<dbReference type="EMBL" id="AZBU02000003">
    <property type="protein sequence ID" value="TKR88344.1"/>
    <property type="molecule type" value="Genomic_DNA"/>
</dbReference>
<evidence type="ECO:0000313" key="2">
    <source>
        <dbReference type="EMBL" id="TKR88344.1"/>
    </source>
</evidence>
<name>A0A4U5NYH6_STECR</name>
<sequence length="108" mass="12349">MSSLKKSNGFFKCKKYGSQLVKPADRSAGTLRKHAKTHGDIETKREVERSNEGSNLDFAEDSKSRNEKILRFFVAFRFGSNRILRIGSGSEKTKNFRGIDYVSLRFTH</sequence>
<comment type="caution">
    <text evidence="2">The sequence shown here is derived from an EMBL/GenBank/DDBJ whole genome shotgun (WGS) entry which is preliminary data.</text>
</comment>
<dbReference type="AlphaFoldDB" id="A0A4U5NYH6"/>
<accession>A0A4U5NYH6</accession>
<feature type="compositionally biased region" description="Basic and acidic residues" evidence="1">
    <location>
        <begin position="37"/>
        <end position="51"/>
    </location>
</feature>
<protein>
    <submittedName>
        <fullName evidence="2">Uncharacterized protein</fullName>
    </submittedName>
</protein>
<gene>
    <name evidence="2" type="ORF">L596_012600</name>
</gene>
<keyword evidence="3" id="KW-1185">Reference proteome</keyword>
<reference evidence="2 3" key="2">
    <citation type="journal article" date="2019" name="G3 (Bethesda)">
        <title>Hybrid Assembly of the Genome of the Entomopathogenic Nematode Steinernema carpocapsae Identifies the X-Chromosome.</title>
        <authorList>
            <person name="Serra L."/>
            <person name="Macchietto M."/>
            <person name="Macias-Munoz A."/>
            <person name="McGill C.J."/>
            <person name="Rodriguez I.M."/>
            <person name="Rodriguez B."/>
            <person name="Murad R."/>
            <person name="Mortazavi A."/>
        </authorList>
    </citation>
    <scope>NUCLEOTIDE SEQUENCE [LARGE SCALE GENOMIC DNA]</scope>
    <source>
        <strain evidence="2 3">ALL</strain>
    </source>
</reference>
<proteinExistence type="predicted"/>